<gene>
    <name evidence="2" type="ORF">A3D53_02165</name>
</gene>
<dbReference type="Proteomes" id="UP000176413">
    <property type="component" value="Unassembled WGS sequence"/>
</dbReference>
<sequence length="293" mass="35064">MIEVYDFKVIVSGREIETYHYKTKKIFRGFTKKKKIEEVEAEVCEKREEKISPEEWAEIVEEWGCEEEKEKLHREQAEAKEKQNLKTQSSICRTRTNIRRLTNTNSHLNNFLTLTFAKSMPNLEPANNLFHLFIKRITRKYPNFEYIAVNEFQKDTYFDGRIKPEGGSVHYHLLCNLGAKYTTKEELFAWERRFALKYWQNGFIKIKEVSQITNMGAYFCKYLGKDMFDKRMFRKKKFFCSRTLQRPVELTGDKAISFFNRFMKSTKPIFEKTFKSEYVGEVDYSAYTLEKIP</sequence>
<accession>A0A1F6MBK1</accession>
<organism evidence="2 3">
    <name type="scientific">Candidatus Magasanikbacteria bacterium RIFCSPHIGHO2_02_FULL_45_10</name>
    <dbReference type="NCBI Taxonomy" id="1798679"/>
    <lineage>
        <taxon>Bacteria</taxon>
        <taxon>Candidatus Magasanikiibacteriota</taxon>
    </lineage>
</organism>
<dbReference type="InterPro" id="IPR056906">
    <property type="entry name" value="ORF2/G2P_dom"/>
</dbReference>
<evidence type="ECO:0000313" key="2">
    <source>
        <dbReference type="EMBL" id="OGH68999.1"/>
    </source>
</evidence>
<dbReference type="EMBL" id="MFQA01000021">
    <property type="protein sequence ID" value="OGH68999.1"/>
    <property type="molecule type" value="Genomic_DNA"/>
</dbReference>
<dbReference type="AlphaFoldDB" id="A0A1F6MBK1"/>
<comment type="caution">
    <text evidence="2">The sequence shown here is derived from an EMBL/GenBank/DDBJ whole genome shotgun (WGS) entry which is preliminary data.</text>
</comment>
<name>A0A1F6MBK1_9BACT</name>
<evidence type="ECO:0000313" key="3">
    <source>
        <dbReference type="Proteomes" id="UP000176413"/>
    </source>
</evidence>
<feature type="domain" description="Replication-associated protein ORF2/G2P" evidence="1">
    <location>
        <begin position="110"/>
        <end position="226"/>
    </location>
</feature>
<protein>
    <recommendedName>
        <fullName evidence="1">Replication-associated protein ORF2/G2P domain-containing protein</fullName>
    </recommendedName>
</protein>
<dbReference type="Pfam" id="PF23343">
    <property type="entry name" value="REP_ORF2-G2P"/>
    <property type="match status" value="1"/>
</dbReference>
<reference evidence="2 3" key="1">
    <citation type="journal article" date="2016" name="Nat. Commun.">
        <title>Thousands of microbial genomes shed light on interconnected biogeochemical processes in an aquifer system.</title>
        <authorList>
            <person name="Anantharaman K."/>
            <person name="Brown C.T."/>
            <person name="Hug L.A."/>
            <person name="Sharon I."/>
            <person name="Castelle C.J."/>
            <person name="Probst A.J."/>
            <person name="Thomas B.C."/>
            <person name="Singh A."/>
            <person name="Wilkins M.J."/>
            <person name="Karaoz U."/>
            <person name="Brodie E.L."/>
            <person name="Williams K.H."/>
            <person name="Hubbard S.S."/>
            <person name="Banfield J.F."/>
        </authorList>
    </citation>
    <scope>NUCLEOTIDE SEQUENCE [LARGE SCALE GENOMIC DNA]</scope>
</reference>
<proteinExistence type="predicted"/>
<evidence type="ECO:0000259" key="1">
    <source>
        <dbReference type="Pfam" id="PF23343"/>
    </source>
</evidence>